<dbReference type="SFLD" id="SFLDS00019">
    <property type="entry name" value="Glutathione_Transferase_(cytos"/>
    <property type="match status" value="1"/>
</dbReference>
<dbReference type="EMBL" id="KL584838">
    <property type="protein sequence ID" value="KEQ61312.1"/>
    <property type="molecule type" value="Genomic_DNA"/>
</dbReference>
<dbReference type="STRING" id="1043003.A0A074VUA3"/>
<protein>
    <recommendedName>
        <fullName evidence="1">glutathione transferase</fullName>
        <ecNumber evidence="1">2.5.1.18</ecNumber>
    </recommendedName>
</protein>
<feature type="domain" description="GST N-terminal" evidence="3">
    <location>
        <begin position="1"/>
        <end position="81"/>
    </location>
</feature>
<evidence type="ECO:0000259" key="3">
    <source>
        <dbReference type="PROSITE" id="PS50404"/>
    </source>
</evidence>
<dbReference type="EC" id="2.5.1.18" evidence="1"/>
<dbReference type="PROSITE" id="PS50405">
    <property type="entry name" value="GST_CTER"/>
    <property type="match status" value="1"/>
</dbReference>
<accession>A0A074VUA3</accession>
<dbReference type="AlphaFoldDB" id="A0A074VUA3"/>
<name>A0A074VUA3_AURM1</name>
<dbReference type="GO" id="GO:0005737">
    <property type="term" value="C:cytoplasm"/>
    <property type="evidence" value="ECO:0007669"/>
    <property type="project" value="TreeGrafter"/>
</dbReference>
<dbReference type="SUPFAM" id="SSF52833">
    <property type="entry name" value="Thioredoxin-like"/>
    <property type="match status" value="1"/>
</dbReference>
<dbReference type="Pfam" id="PF02798">
    <property type="entry name" value="GST_N"/>
    <property type="match status" value="1"/>
</dbReference>
<dbReference type="SFLD" id="SFLDG00358">
    <property type="entry name" value="Main_(cytGST)"/>
    <property type="match status" value="1"/>
</dbReference>
<dbReference type="InterPro" id="IPR010987">
    <property type="entry name" value="Glutathione-S-Trfase_C-like"/>
</dbReference>
<dbReference type="InterPro" id="IPR040079">
    <property type="entry name" value="Glutathione_S-Trfase"/>
</dbReference>
<proteinExistence type="predicted"/>
<dbReference type="Proteomes" id="UP000030672">
    <property type="component" value="Unassembled WGS sequence"/>
</dbReference>
<dbReference type="GeneID" id="63920004"/>
<dbReference type="GO" id="GO:0004364">
    <property type="term" value="F:glutathione transferase activity"/>
    <property type="evidence" value="ECO:0007669"/>
    <property type="project" value="UniProtKB-EC"/>
</dbReference>
<dbReference type="HOGENOM" id="CLU_011226_5_1_1"/>
<dbReference type="Gene3D" id="3.40.30.10">
    <property type="entry name" value="Glutaredoxin"/>
    <property type="match status" value="1"/>
</dbReference>
<evidence type="ECO:0000256" key="2">
    <source>
        <dbReference type="ARBA" id="ARBA00022679"/>
    </source>
</evidence>
<dbReference type="InterPro" id="IPR036249">
    <property type="entry name" value="Thioredoxin-like_sf"/>
</dbReference>
<sequence>MTIRLHRSKLSTCTQRVMLVLNGLDLPYNLIDVDIGQGEHEGFVHDIHPFGKLPAVEDGTLHVFESRAICKYLVAFSDSVLLSPVDSRELAALEQAALVEHSYFNTSFSKLACERIFEQWMMSQLPPTTENFKEVLDHYEKLLASQPYLTKCSRVDMNHLAWLHTLSHLSMEHEISSRGKVAAWYQRMQQRPAWQKVLSGITA</sequence>
<dbReference type="InterPro" id="IPR036282">
    <property type="entry name" value="Glutathione-S-Trfase_C_sf"/>
</dbReference>
<keyword evidence="2" id="KW-0808">Transferase</keyword>
<evidence type="ECO:0000313" key="5">
    <source>
        <dbReference type="EMBL" id="KEQ61312.1"/>
    </source>
</evidence>
<dbReference type="Gene3D" id="1.20.1050.10">
    <property type="match status" value="1"/>
</dbReference>
<dbReference type="PANTHER" id="PTHR43900:SF3">
    <property type="entry name" value="GLUTATHIONE S-TRANSFERASE RHO"/>
    <property type="match status" value="1"/>
</dbReference>
<reference evidence="5 6" key="1">
    <citation type="journal article" date="2014" name="BMC Genomics">
        <title>Genome sequencing of four Aureobasidium pullulans varieties: biotechnological potential, stress tolerance, and description of new species.</title>
        <authorList>
            <person name="Gostin Ar C."/>
            <person name="Ohm R.A."/>
            <person name="Kogej T."/>
            <person name="Sonjak S."/>
            <person name="Turk M."/>
            <person name="Zajc J."/>
            <person name="Zalar P."/>
            <person name="Grube M."/>
            <person name="Sun H."/>
            <person name="Han J."/>
            <person name="Sharma A."/>
            <person name="Chiniquy J."/>
            <person name="Ngan C.Y."/>
            <person name="Lipzen A."/>
            <person name="Barry K."/>
            <person name="Grigoriev I.V."/>
            <person name="Gunde-Cimerman N."/>
        </authorList>
    </citation>
    <scope>NUCLEOTIDE SEQUENCE [LARGE SCALE GENOMIC DNA]</scope>
    <source>
        <strain evidence="5 6">CBS 110374</strain>
    </source>
</reference>
<evidence type="ECO:0000313" key="6">
    <source>
        <dbReference type="Proteomes" id="UP000030672"/>
    </source>
</evidence>
<dbReference type="GO" id="GO:0006749">
    <property type="term" value="P:glutathione metabolic process"/>
    <property type="evidence" value="ECO:0007669"/>
    <property type="project" value="TreeGrafter"/>
</dbReference>
<organism evidence="5 6">
    <name type="scientific">Aureobasidium melanogenum (strain CBS 110374)</name>
    <name type="common">Aureobasidium pullulans var. melanogenum</name>
    <dbReference type="NCBI Taxonomy" id="1043003"/>
    <lineage>
        <taxon>Eukaryota</taxon>
        <taxon>Fungi</taxon>
        <taxon>Dikarya</taxon>
        <taxon>Ascomycota</taxon>
        <taxon>Pezizomycotina</taxon>
        <taxon>Dothideomycetes</taxon>
        <taxon>Dothideomycetidae</taxon>
        <taxon>Dothideales</taxon>
        <taxon>Saccotheciaceae</taxon>
        <taxon>Aureobasidium</taxon>
    </lineage>
</organism>
<evidence type="ECO:0000259" key="4">
    <source>
        <dbReference type="PROSITE" id="PS50405"/>
    </source>
</evidence>
<dbReference type="RefSeq" id="XP_040878335.1">
    <property type="nucleotide sequence ID" value="XM_041026631.1"/>
</dbReference>
<dbReference type="PROSITE" id="PS50404">
    <property type="entry name" value="GST_NTER"/>
    <property type="match status" value="1"/>
</dbReference>
<gene>
    <name evidence="5" type="ORF">M437DRAFT_76474</name>
</gene>
<dbReference type="GO" id="GO:0043295">
    <property type="term" value="F:glutathione binding"/>
    <property type="evidence" value="ECO:0007669"/>
    <property type="project" value="TreeGrafter"/>
</dbReference>
<dbReference type="SUPFAM" id="SSF47616">
    <property type="entry name" value="GST C-terminal domain-like"/>
    <property type="match status" value="1"/>
</dbReference>
<dbReference type="PANTHER" id="PTHR43900">
    <property type="entry name" value="GLUTATHIONE S-TRANSFERASE RHO"/>
    <property type="match status" value="1"/>
</dbReference>
<dbReference type="InterPro" id="IPR004045">
    <property type="entry name" value="Glutathione_S-Trfase_N"/>
</dbReference>
<keyword evidence="6" id="KW-1185">Reference proteome</keyword>
<feature type="domain" description="GST C-terminal" evidence="4">
    <location>
        <begin position="86"/>
        <end position="203"/>
    </location>
</feature>
<evidence type="ECO:0000256" key="1">
    <source>
        <dbReference type="ARBA" id="ARBA00012452"/>
    </source>
</evidence>